<feature type="signal peptide" evidence="1">
    <location>
        <begin position="1"/>
        <end position="20"/>
    </location>
</feature>
<evidence type="ECO:0000313" key="3">
    <source>
        <dbReference type="RefSeq" id="XP_005106445.1"/>
    </source>
</evidence>
<gene>
    <name evidence="3" type="primary">LOC101856456</name>
</gene>
<keyword evidence="2" id="KW-1185">Reference proteome</keyword>
<evidence type="ECO:0000256" key="1">
    <source>
        <dbReference type="SAM" id="SignalP"/>
    </source>
</evidence>
<name>A0ABM0K1C6_APLCA</name>
<sequence>MNKLAIVFLSAAVLVGAGMAQDAGTALCGGGCSLLCETIGSLCVDVYPLISCAANKAACNGACGQTCSCNAKCLANCHSRNAACEAQNANSFNQIICKGQVSVCTSACPVTCAGQAITQGIQQALGQALAGVTKAAAAA</sequence>
<dbReference type="Proteomes" id="UP000694888">
    <property type="component" value="Unplaced"/>
</dbReference>
<organism evidence="2 3">
    <name type="scientific">Aplysia californica</name>
    <name type="common">California sea hare</name>
    <dbReference type="NCBI Taxonomy" id="6500"/>
    <lineage>
        <taxon>Eukaryota</taxon>
        <taxon>Metazoa</taxon>
        <taxon>Spiralia</taxon>
        <taxon>Lophotrochozoa</taxon>
        <taxon>Mollusca</taxon>
        <taxon>Gastropoda</taxon>
        <taxon>Heterobranchia</taxon>
        <taxon>Euthyneura</taxon>
        <taxon>Tectipleura</taxon>
        <taxon>Aplysiida</taxon>
        <taxon>Aplysioidea</taxon>
        <taxon>Aplysiidae</taxon>
        <taxon>Aplysia</taxon>
    </lineage>
</organism>
<accession>A0ABM0K1C6</accession>
<keyword evidence="1" id="KW-0732">Signal</keyword>
<evidence type="ECO:0000313" key="2">
    <source>
        <dbReference type="Proteomes" id="UP000694888"/>
    </source>
</evidence>
<protein>
    <submittedName>
        <fullName evidence="3">Uncharacterized protein LOC101856456</fullName>
    </submittedName>
</protein>
<dbReference type="GeneID" id="101856456"/>
<reference evidence="3" key="1">
    <citation type="submission" date="2025-08" db="UniProtKB">
        <authorList>
            <consortium name="RefSeq"/>
        </authorList>
    </citation>
    <scope>IDENTIFICATION</scope>
</reference>
<feature type="chain" id="PRO_5046844195" evidence="1">
    <location>
        <begin position="21"/>
        <end position="139"/>
    </location>
</feature>
<dbReference type="RefSeq" id="XP_005106445.1">
    <property type="nucleotide sequence ID" value="XM_005106388.2"/>
</dbReference>
<proteinExistence type="predicted"/>